<dbReference type="OrthoDB" id="9816185at2"/>
<sequence length="460" mass="55122">MEKIKYSQEIEQRHVTYFEENIVPKIEQLYEVENYIFKKTYTVKKIYTDKKTYSAKKRYNFKKNGLNDHRRFIYYCLKNYKLLAIGNVNGTYLSNESNIKKKHENAFKKYRIEEKKTLKKFYDYAEENYKAVIDRIEDDTEYKNLFEKAFGYSSFTTGSLFEFIKQSVVKKGGRVSEDRIEKIIDQYIKLFSPKFAKDELEDFTESMCEIKEEYKKVSGDSAEIKRLFLEREKKWNLYIDLLNYNGEILKNVWNPYALVLESGVKTCFYCNRHYITPLLSSDGRFRATLDHFLPKSKYPYFSMTLYNLVPSCTVCNSSLKGSKEFDFEDINPLEINLDSCFNFILELGISKNHQVELSIDKHFLGKNKKKEKSMDKMLKLFKIKEQYNLHQRDIEKILLKKYVYNENYLKDLEKKLKDKIENLDKVQSLNDEPLSKFKKDIEKGFSDSEEFKKIEEYLMR</sequence>
<dbReference type="AlphaFoldDB" id="A0A430ACG7"/>
<evidence type="ECO:0008006" key="3">
    <source>
        <dbReference type="Google" id="ProtNLM"/>
    </source>
</evidence>
<protein>
    <recommendedName>
        <fullName evidence="3">HNH nuclease domain-containing protein</fullName>
    </recommendedName>
</protein>
<dbReference type="Gene3D" id="1.10.30.50">
    <property type="match status" value="1"/>
</dbReference>
<proteinExistence type="predicted"/>
<keyword evidence="2" id="KW-1185">Reference proteome</keyword>
<evidence type="ECO:0000313" key="1">
    <source>
        <dbReference type="EMBL" id="RSU04911.1"/>
    </source>
</evidence>
<dbReference type="RefSeq" id="WP_126830649.1">
    <property type="nucleotide sequence ID" value="NZ_CBCRYB010000012.1"/>
</dbReference>
<comment type="caution">
    <text evidence="1">The sequence shown here is derived from an EMBL/GenBank/DDBJ whole genome shotgun (WGS) entry which is preliminary data.</text>
</comment>
<name>A0A430ACG7_9ENTE</name>
<reference evidence="1 2" key="1">
    <citation type="submission" date="2017-05" db="EMBL/GenBank/DDBJ databases">
        <title>Vagococcus spp. assemblies.</title>
        <authorList>
            <person name="Gulvik C.A."/>
        </authorList>
    </citation>
    <scope>NUCLEOTIDE SEQUENCE [LARGE SCALE GENOMIC DNA]</scope>
    <source>
        <strain evidence="1 2">CCUG 41755</strain>
    </source>
</reference>
<gene>
    <name evidence="1" type="ORF">CBF31_02500</name>
</gene>
<evidence type="ECO:0000313" key="2">
    <source>
        <dbReference type="Proteomes" id="UP000287101"/>
    </source>
</evidence>
<dbReference type="Proteomes" id="UP000287101">
    <property type="component" value="Unassembled WGS sequence"/>
</dbReference>
<dbReference type="EMBL" id="NGJY01000001">
    <property type="protein sequence ID" value="RSU04911.1"/>
    <property type="molecule type" value="Genomic_DNA"/>
</dbReference>
<accession>A0A430ACG7</accession>
<organism evidence="1 2">
    <name type="scientific">Vagococcus fessus</name>
    <dbReference type="NCBI Taxonomy" id="120370"/>
    <lineage>
        <taxon>Bacteria</taxon>
        <taxon>Bacillati</taxon>
        <taxon>Bacillota</taxon>
        <taxon>Bacilli</taxon>
        <taxon>Lactobacillales</taxon>
        <taxon>Enterococcaceae</taxon>
        <taxon>Vagococcus</taxon>
    </lineage>
</organism>